<organism evidence="8 9">
    <name type="scientific">Gordonia defluvii</name>
    <dbReference type="NCBI Taxonomy" id="283718"/>
    <lineage>
        <taxon>Bacteria</taxon>
        <taxon>Bacillati</taxon>
        <taxon>Actinomycetota</taxon>
        <taxon>Actinomycetes</taxon>
        <taxon>Mycobacteriales</taxon>
        <taxon>Gordoniaceae</taxon>
        <taxon>Gordonia</taxon>
    </lineage>
</organism>
<name>A0ABP6LK44_9ACTN</name>
<accession>A0ABP6LK44</accession>
<dbReference type="RefSeq" id="WP_344716862.1">
    <property type="nucleotide sequence ID" value="NZ_BAAAVS010000053.1"/>
</dbReference>
<dbReference type="PANTHER" id="PTHR30457:SF0">
    <property type="entry name" value="PHOSPHATASE, PUTATIVE (AFU_ORTHOLOGUE AFUA_4G01070)-RELATED"/>
    <property type="match status" value="1"/>
</dbReference>
<dbReference type="InterPro" id="IPR036523">
    <property type="entry name" value="SurE-like_sf"/>
</dbReference>
<dbReference type="SUPFAM" id="SSF64167">
    <property type="entry name" value="SurE-like"/>
    <property type="match status" value="1"/>
</dbReference>
<reference evidence="9" key="1">
    <citation type="journal article" date="2019" name="Int. J. Syst. Evol. Microbiol.">
        <title>The Global Catalogue of Microorganisms (GCM) 10K type strain sequencing project: providing services to taxonomists for standard genome sequencing and annotation.</title>
        <authorList>
            <consortium name="The Broad Institute Genomics Platform"/>
            <consortium name="The Broad Institute Genome Sequencing Center for Infectious Disease"/>
            <person name="Wu L."/>
            <person name="Ma J."/>
        </authorList>
    </citation>
    <scope>NUCLEOTIDE SEQUENCE [LARGE SCALE GENOMIC DNA]</scope>
    <source>
        <strain evidence="9">JCM 14234</strain>
    </source>
</reference>
<keyword evidence="4" id="KW-0479">Metal-binding</keyword>
<dbReference type="PANTHER" id="PTHR30457">
    <property type="entry name" value="5'-NUCLEOTIDASE SURE"/>
    <property type="match status" value="1"/>
</dbReference>
<evidence type="ECO:0000259" key="7">
    <source>
        <dbReference type="Pfam" id="PF01975"/>
    </source>
</evidence>
<feature type="domain" description="Survival protein SurE-like phosphatase/nucleotidase" evidence="7">
    <location>
        <begin position="3"/>
        <end position="191"/>
    </location>
</feature>
<protein>
    <recommendedName>
        <fullName evidence="3">5'-nucleotidase</fullName>
        <ecNumber evidence="3">3.1.3.5</ecNumber>
    </recommendedName>
</protein>
<dbReference type="InterPro" id="IPR002828">
    <property type="entry name" value="SurE-like_Pase/nucleotidase"/>
</dbReference>
<evidence type="ECO:0000313" key="9">
    <source>
        <dbReference type="Proteomes" id="UP001501035"/>
    </source>
</evidence>
<dbReference type="EMBL" id="BAAAVS010000053">
    <property type="protein sequence ID" value="GAA3044723.1"/>
    <property type="molecule type" value="Genomic_DNA"/>
</dbReference>
<comment type="catalytic activity">
    <reaction evidence="1">
        <text>a ribonucleoside 5'-phosphate + H2O = a ribonucleoside + phosphate</text>
        <dbReference type="Rhea" id="RHEA:12484"/>
        <dbReference type="ChEBI" id="CHEBI:15377"/>
        <dbReference type="ChEBI" id="CHEBI:18254"/>
        <dbReference type="ChEBI" id="CHEBI:43474"/>
        <dbReference type="ChEBI" id="CHEBI:58043"/>
        <dbReference type="EC" id="3.1.3.5"/>
    </reaction>
</comment>
<evidence type="ECO:0000256" key="6">
    <source>
        <dbReference type="SAM" id="MobiDB-lite"/>
    </source>
</evidence>
<comment type="similarity">
    <text evidence="2">Belongs to the SurE nucleotidase family.</text>
</comment>
<comment type="caution">
    <text evidence="8">The sequence shown here is derived from an EMBL/GenBank/DDBJ whole genome shotgun (WGS) entry which is preliminary data.</text>
</comment>
<evidence type="ECO:0000313" key="8">
    <source>
        <dbReference type="EMBL" id="GAA3044723.1"/>
    </source>
</evidence>
<sequence>MRILVTNDDGYDAAGLVAIAAALVAAGHEVTVAAPTSDRSGSGSALGSIEDGTLIGFDALTLPALGPSVPVYALDCPPALAVLASCSGSFGPAPELVVSGVNPGHNTGRSILFSSTAGAVLAAQVAGIGGLAISCGFAPHHRFNTAARVGGELVDWMITAGATGLTLNVNVPDTDYAQLRGVQVTTLGRGSMFSLHTSRHEAAVELHRRERHSGFRSGTDGAAVVNGYVSVTALSGIAGVAEPLLAPDADEPISQFLSPPNPRIRRPRPVPVEW</sequence>
<gene>
    <name evidence="8" type="ORF">GCM10010528_25030</name>
</gene>
<proteinExistence type="inferred from homology"/>
<feature type="region of interest" description="Disordered" evidence="6">
    <location>
        <begin position="250"/>
        <end position="274"/>
    </location>
</feature>
<dbReference type="Gene3D" id="3.40.1210.10">
    <property type="entry name" value="Survival protein SurE-like phosphatase/nucleotidase"/>
    <property type="match status" value="1"/>
</dbReference>
<keyword evidence="9" id="KW-1185">Reference proteome</keyword>
<dbReference type="Proteomes" id="UP001501035">
    <property type="component" value="Unassembled WGS sequence"/>
</dbReference>
<dbReference type="EC" id="3.1.3.5" evidence="3"/>
<evidence type="ECO:0000256" key="5">
    <source>
        <dbReference type="ARBA" id="ARBA00022801"/>
    </source>
</evidence>
<keyword evidence="5" id="KW-0378">Hydrolase</keyword>
<evidence type="ECO:0000256" key="4">
    <source>
        <dbReference type="ARBA" id="ARBA00022723"/>
    </source>
</evidence>
<evidence type="ECO:0000256" key="2">
    <source>
        <dbReference type="ARBA" id="ARBA00011062"/>
    </source>
</evidence>
<dbReference type="InterPro" id="IPR030048">
    <property type="entry name" value="SurE"/>
</dbReference>
<evidence type="ECO:0000256" key="1">
    <source>
        <dbReference type="ARBA" id="ARBA00000815"/>
    </source>
</evidence>
<dbReference type="Pfam" id="PF01975">
    <property type="entry name" value="SurE"/>
    <property type="match status" value="1"/>
</dbReference>
<evidence type="ECO:0000256" key="3">
    <source>
        <dbReference type="ARBA" id="ARBA00012643"/>
    </source>
</evidence>